<keyword evidence="8" id="KW-1185">Reference proteome</keyword>
<evidence type="ECO:0000256" key="1">
    <source>
        <dbReference type="ARBA" id="ARBA00022737"/>
    </source>
</evidence>
<dbReference type="CDD" id="cd00063">
    <property type="entry name" value="FN3"/>
    <property type="match status" value="1"/>
</dbReference>
<dbReference type="AlphaFoldDB" id="E3LDJ2"/>
<feature type="domain" description="Fibronectin type-III" evidence="6">
    <location>
        <begin position="471"/>
        <end position="562"/>
    </location>
</feature>
<keyword evidence="4" id="KW-0472">Membrane</keyword>
<organism evidence="8">
    <name type="scientific">Caenorhabditis remanei</name>
    <name type="common">Caenorhabditis vulgaris</name>
    <dbReference type="NCBI Taxonomy" id="31234"/>
    <lineage>
        <taxon>Eukaryota</taxon>
        <taxon>Metazoa</taxon>
        <taxon>Ecdysozoa</taxon>
        <taxon>Nematoda</taxon>
        <taxon>Chromadorea</taxon>
        <taxon>Rhabditida</taxon>
        <taxon>Rhabditina</taxon>
        <taxon>Rhabditomorpha</taxon>
        <taxon>Rhabditoidea</taxon>
        <taxon>Rhabditidae</taxon>
        <taxon>Peloderinae</taxon>
        <taxon>Caenorhabditis</taxon>
    </lineage>
</organism>
<dbReference type="InterPro" id="IPR036116">
    <property type="entry name" value="FN3_sf"/>
</dbReference>
<feature type="domain" description="Ig-like" evidence="5">
    <location>
        <begin position="9"/>
        <end position="96"/>
    </location>
</feature>
<dbReference type="Proteomes" id="UP000008281">
    <property type="component" value="Unassembled WGS sequence"/>
</dbReference>
<dbReference type="SMART" id="SM00408">
    <property type="entry name" value="IGc2"/>
    <property type="match status" value="5"/>
</dbReference>
<keyword evidence="1" id="KW-0677">Repeat</keyword>
<accession>E3LDJ2</accession>
<dbReference type="InterPro" id="IPR003961">
    <property type="entry name" value="FN3_dom"/>
</dbReference>
<keyword evidence="4" id="KW-0812">Transmembrane</keyword>
<dbReference type="GO" id="GO:0098609">
    <property type="term" value="P:cell-cell adhesion"/>
    <property type="evidence" value="ECO:0007669"/>
    <property type="project" value="TreeGrafter"/>
</dbReference>
<dbReference type="PROSITE" id="PS50853">
    <property type="entry name" value="FN3"/>
    <property type="match status" value="1"/>
</dbReference>
<dbReference type="eggNOG" id="KOG3510">
    <property type="taxonomic scope" value="Eukaryota"/>
</dbReference>
<dbReference type="InParanoid" id="E3LDJ2"/>
<evidence type="ECO:0000313" key="7">
    <source>
        <dbReference type="EMBL" id="EFO82950.1"/>
    </source>
</evidence>
<dbReference type="InterPro" id="IPR036179">
    <property type="entry name" value="Ig-like_dom_sf"/>
</dbReference>
<dbReference type="Pfam" id="PF00047">
    <property type="entry name" value="ig"/>
    <property type="match status" value="1"/>
</dbReference>
<reference evidence="7" key="1">
    <citation type="submission" date="2007-07" db="EMBL/GenBank/DDBJ databases">
        <title>PCAP assembly of the Caenorhabditis remanei genome.</title>
        <authorList>
            <consortium name="The Caenorhabditis remanei Sequencing Consortium"/>
            <person name="Wilson R.K."/>
        </authorList>
    </citation>
    <scope>NUCLEOTIDE SEQUENCE [LARGE SCALE GENOMIC DNA]</scope>
    <source>
        <strain evidence="7">PB4641</strain>
    </source>
</reference>
<evidence type="ECO:0000313" key="8">
    <source>
        <dbReference type="Proteomes" id="UP000008281"/>
    </source>
</evidence>
<dbReference type="InterPro" id="IPR013783">
    <property type="entry name" value="Ig-like_fold"/>
</dbReference>
<dbReference type="HOGENOM" id="CLU_385066_0_0_1"/>
<dbReference type="InterPro" id="IPR013151">
    <property type="entry name" value="Immunoglobulin_dom"/>
</dbReference>
<dbReference type="PROSITE" id="PS50835">
    <property type="entry name" value="IG_LIKE"/>
    <property type="match status" value="5"/>
</dbReference>
<dbReference type="PANTHER" id="PTHR44170:SF56">
    <property type="entry name" value="FIBRONECTIN TYPE-III DOMAIN-CONTAINING PROTEIN"/>
    <property type="match status" value="1"/>
</dbReference>
<evidence type="ECO:0000259" key="6">
    <source>
        <dbReference type="PROSITE" id="PS50853"/>
    </source>
</evidence>
<dbReference type="Gene3D" id="2.60.40.10">
    <property type="entry name" value="Immunoglobulins"/>
    <property type="match status" value="6"/>
</dbReference>
<gene>
    <name evidence="7" type="primary">Cre-igcm-2</name>
    <name evidence="7" type="ORF">CRE_00174</name>
</gene>
<feature type="domain" description="Ig-like" evidence="5">
    <location>
        <begin position="104"/>
        <end position="186"/>
    </location>
</feature>
<sequence>MKTYWGKAGAPITIPCSINLFNEENFSLDWRKDGQLILSAFGQEQGHVTPTLQGRLARDGFLGITIHSVTNVDAGIYQCIVTKFSKQPTKPEKGLSAKLVVNVPPVINLPINNEVIHKTVGSDLAIECKADGAPSPEITWSRNDQIISTSPVLTLSNLSESDGGYYTCLAVNIEGNNTSSIDLRFTKATSLDLVPLNKTVIEGSNVFWHCHANSQSASISYSWFFEKKPIKTTPLGVRSNIRSGDLSLQDVRKSDSGWYTCEAKNTAGETTSSTAHLQVFFAPEPSETHQPVKTVASGRNTTVACDITANPTPSSYTWSKNGHYLPTQSQVSCQYNESISLSLTLQDHISIVHAKPGDGGIYGCQADNIAGKGSIVETHLIVAEPPVFTVLPPSEIKVRLGDEVTIPCQGFGDPMPIVYWIRDKRRINQSTLNFKKVEHLDHGVYECIIANSVETISTRVMLLVEISKPQMASSIKFTCINSSSMRISWAPGYNGGFDQTFAVHAQNEITSQWTSIKTSRNETILDHLEPFVSYRVSIESVNARGSTNSTTYNRRSCTSLHAPDKLYFCGYNELCWTAAEGASSYRIESRTEPSKNFQPLVIPVTIIPYKIVYLQAEVIETYYRLGKDVDETKQTIFRVRSTRPAYPPSEPSNALKYGLTDNVDLPIFMLAAVFGLIFCFACGLFAWRCFNKKNKKAKRRKSRSTSTPSKTYQDYGRFTYGDASSSSQPGTETYYEPSLRLLDEHEWRGPRDLEPVAVRYPPSLTELDYDIGEENPIDDMFRDRYILGVQDPPAQLYQDLRLERLRREYKQSQI</sequence>
<dbReference type="InterPro" id="IPR007110">
    <property type="entry name" value="Ig-like_dom"/>
</dbReference>
<dbReference type="InterPro" id="IPR003599">
    <property type="entry name" value="Ig_sub"/>
</dbReference>
<keyword evidence="2" id="KW-1015">Disulfide bond</keyword>
<evidence type="ECO:0000256" key="2">
    <source>
        <dbReference type="ARBA" id="ARBA00023157"/>
    </source>
</evidence>
<dbReference type="SMART" id="SM00409">
    <property type="entry name" value="IG"/>
    <property type="match status" value="5"/>
</dbReference>
<evidence type="ECO:0000259" key="5">
    <source>
        <dbReference type="PROSITE" id="PS50835"/>
    </source>
</evidence>
<feature type="domain" description="Ig-like" evidence="5">
    <location>
        <begin position="189"/>
        <end position="278"/>
    </location>
</feature>
<dbReference type="SMART" id="SM00060">
    <property type="entry name" value="FN3"/>
    <property type="match status" value="1"/>
</dbReference>
<proteinExistence type="predicted"/>
<dbReference type="OrthoDB" id="6612025at2759"/>
<evidence type="ECO:0000256" key="4">
    <source>
        <dbReference type="SAM" id="Phobius"/>
    </source>
</evidence>
<dbReference type="InterPro" id="IPR003598">
    <property type="entry name" value="Ig_sub2"/>
</dbReference>
<dbReference type="SUPFAM" id="SSF48726">
    <property type="entry name" value="Immunoglobulin"/>
    <property type="match status" value="5"/>
</dbReference>
<feature type="region of interest" description="Disordered" evidence="3">
    <location>
        <begin position="698"/>
        <end position="733"/>
    </location>
</feature>
<dbReference type="FunCoup" id="E3LDJ2">
    <property type="interactions" value="33"/>
</dbReference>
<dbReference type="CDD" id="cd00096">
    <property type="entry name" value="Ig"/>
    <property type="match status" value="1"/>
</dbReference>
<feature type="compositionally biased region" description="Polar residues" evidence="3">
    <location>
        <begin position="722"/>
        <end position="731"/>
    </location>
</feature>
<dbReference type="OMA" id="FWHCHAN"/>
<feature type="domain" description="Ig-like" evidence="5">
    <location>
        <begin position="283"/>
        <end position="381"/>
    </location>
</feature>
<dbReference type="SUPFAM" id="SSF49265">
    <property type="entry name" value="Fibronectin type III"/>
    <property type="match status" value="1"/>
</dbReference>
<dbReference type="Pfam" id="PF00041">
    <property type="entry name" value="fn3"/>
    <property type="match status" value="1"/>
</dbReference>
<dbReference type="STRING" id="31234.E3LDJ2"/>
<dbReference type="EMBL" id="DS268407">
    <property type="protein sequence ID" value="EFO82950.1"/>
    <property type="molecule type" value="Genomic_DNA"/>
</dbReference>
<keyword evidence="4" id="KW-1133">Transmembrane helix</keyword>
<feature type="transmembrane region" description="Helical" evidence="4">
    <location>
        <begin position="667"/>
        <end position="690"/>
    </location>
</feature>
<name>E3LDJ2_CAERE</name>
<evidence type="ECO:0000256" key="3">
    <source>
        <dbReference type="SAM" id="MobiDB-lite"/>
    </source>
</evidence>
<protein>
    <submittedName>
        <fullName evidence="7">CRE-IGCM-2 protein</fullName>
    </submittedName>
</protein>
<dbReference type="PANTHER" id="PTHR44170">
    <property type="entry name" value="PROTEIN SIDEKICK"/>
    <property type="match status" value="1"/>
</dbReference>
<dbReference type="Pfam" id="PF13927">
    <property type="entry name" value="Ig_3"/>
    <property type="match status" value="4"/>
</dbReference>
<feature type="domain" description="Ig-like" evidence="5">
    <location>
        <begin position="386"/>
        <end position="457"/>
    </location>
</feature>